<feature type="domain" description="PKD-like" evidence="1">
    <location>
        <begin position="1117"/>
        <end position="1195"/>
    </location>
</feature>
<feature type="domain" description="PKD-like" evidence="1">
    <location>
        <begin position="1633"/>
        <end position="1711"/>
    </location>
</feature>
<reference evidence="3" key="1">
    <citation type="journal article" date="2019" name="Int. J. Syst. Evol. Microbiol.">
        <title>The Global Catalogue of Microorganisms (GCM) 10K type strain sequencing project: providing services to taxonomists for standard genome sequencing and annotation.</title>
        <authorList>
            <consortium name="The Broad Institute Genomics Platform"/>
            <consortium name="The Broad Institute Genome Sequencing Center for Infectious Disease"/>
            <person name="Wu L."/>
            <person name="Ma J."/>
        </authorList>
    </citation>
    <scope>NUCLEOTIDE SEQUENCE [LARGE SCALE GENOMIC DNA]</scope>
    <source>
        <strain evidence="3">CGMCC 4.7393</strain>
    </source>
</reference>
<feature type="domain" description="PKD-like" evidence="1">
    <location>
        <begin position="769"/>
        <end position="843"/>
    </location>
</feature>
<evidence type="ECO:0000259" key="1">
    <source>
        <dbReference type="Pfam" id="PF19408"/>
    </source>
</evidence>
<dbReference type="Pfam" id="PF19408">
    <property type="entry name" value="PKD_6"/>
    <property type="match status" value="23"/>
</dbReference>
<feature type="domain" description="PKD-like" evidence="1">
    <location>
        <begin position="854"/>
        <end position="931"/>
    </location>
</feature>
<feature type="domain" description="PKD-like" evidence="1">
    <location>
        <begin position="508"/>
        <end position="586"/>
    </location>
</feature>
<feature type="domain" description="PKD-like" evidence="1">
    <location>
        <begin position="1719"/>
        <end position="1793"/>
    </location>
</feature>
<dbReference type="InterPro" id="IPR026341">
    <property type="entry name" value="T9SS_type_B"/>
</dbReference>
<protein>
    <submittedName>
        <fullName evidence="2">Gliding motility-associated C-terminal domain-containing protein</fullName>
    </submittedName>
</protein>
<name>A0ABW2DF68_9BACT</name>
<dbReference type="RefSeq" id="WP_082882977.1">
    <property type="nucleotide sequence ID" value="NZ_JBHSYQ010000003.1"/>
</dbReference>
<feature type="domain" description="PKD-like" evidence="1">
    <location>
        <begin position="597"/>
        <end position="673"/>
    </location>
</feature>
<feature type="domain" description="PKD-like" evidence="1">
    <location>
        <begin position="1549"/>
        <end position="1625"/>
    </location>
</feature>
<proteinExistence type="predicted"/>
<feature type="domain" description="PKD-like" evidence="1">
    <location>
        <begin position="335"/>
        <end position="415"/>
    </location>
</feature>
<accession>A0ABW2DF68</accession>
<feature type="domain" description="PKD-like" evidence="1">
    <location>
        <begin position="2072"/>
        <end position="2142"/>
    </location>
</feature>
<feature type="domain" description="PKD-like" evidence="1">
    <location>
        <begin position="1983"/>
        <end position="2061"/>
    </location>
</feature>
<feature type="domain" description="PKD-like" evidence="1">
    <location>
        <begin position="1896"/>
        <end position="1974"/>
    </location>
</feature>
<dbReference type="Proteomes" id="UP001596405">
    <property type="component" value="Unassembled WGS sequence"/>
</dbReference>
<feature type="domain" description="PKD-like" evidence="1">
    <location>
        <begin position="1202"/>
        <end position="1277"/>
    </location>
</feature>
<feature type="domain" description="PKD-like" evidence="1">
    <location>
        <begin position="938"/>
        <end position="1021"/>
    </location>
</feature>
<feature type="domain" description="PKD-like" evidence="1">
    <location>
        <begin position="1462"/>
        <end position="1537"/>
    </location>
</feature>
<feature type="domain" description="PKD-like" evidence="1">
    <location>
        <begin position="1376"/>
        <end position="1451"/>
    </location>
</feature>
<gene>
    <name evidence="2" type="ORF">ACFQHR_01960</name>
</gene>
<feature type="domain" description="PKD-like" evidence="1">
    <location>
        <begin position="424"/>
        <end position="501"/>
    </location>
</feature>
<comment type="caution">
    <text evidence="2">The sequence shown here is derived from an EMBL/GenBank/DDBJ whole genome shotgun (WGS) entry which is preliminary data.</text>
</comment>
<feature type="domain" description="PKD-like" evidence="1">
    <location>
        <begin position="158"/>
        <end position="236"/>
    </location>
</feature>
<dbReference type="Pfam" id="PF13585">
    <property type="entry name" value="CHU_C"/>
    <property type="match status" value="1"/>
</dbReference>
<feature type="domain" description="PKD-like" evidence="1">
    <location>
        <begin position="1028"/>
        <end position="1107"/>
    </location>
</feature>
<evidence type="ECO:0000313" key="3">
    <source>
        <dbReference type="Proteomes" id="UP001596405"/>
    </source>
</evidence>
<keyword evidence="3" id="KW-1185">Reference proteome</keyword>
<sequence length="2243" mass="230748">MRLRVLLFLLTLLLGVKANAQILKFSDMELVHSVSPGPYSIGDTITYRITIKNLGPDDNPLVTMFFYGNGVRFFEDPKTIYHFSGGTPQNESLRALTSITWSYAPRVFPAGDSAVYTVRGIIIWPQFVTYYFNTYTLGANIDLNLKNNSIERSLCATPPKPGAIRGNTSLCINSTRNVLEVDEHEHISRYKWVLPEGWEITSGFETNRIEFTTNGVQADWEIKLYSINFCGDSREYSAYKVTTVAVPPPMPKSITGSSEVCAGQQGLSYSIEKVPGAIAYTWTLPDGWAIVEGAGTNAIKVNAGSASGTIKVTADNGCGGSANRDLEVLVSPSTPAAPARINGDAIVCATAGTVTYKVDAVPNARNYQWTTSAGWSIISGQGTTEIVVRPAAGAGVITVQAQNACGVSQSVSLNVQGINEAPVLGEITGNASLCASGAAHVYSVKEVLGIKEYRWSVPAGWSIVSGQGTREIRVTAGAGNGEVSVTAVGVCNTEAKASLRVEVNSKVPDSPSAIKGVAIPCIGKEGVVYSIDAVAGATEYTWNVPSGWVISSGQGTNSISVVVGKNAGRVTVFAENACGISTTVFLSVSPTSLAPAVPTVQGETFPCIGKEATFVATGSDFVSSYDWELPNGWSFISGQGTNTVKVLVGTVAGEIRVRASNGCGVSEAGVLSVTPSNGVPIANFELKGPQTLCAGNTASVTYTIEGAVQGASEYLWKVPSGWTILSAQGTTLTVRPGSSSGNVTLTAKNGCGLSSEKSLAVVVSSGLAAAPASINGLNFVCAQSEATFSVAAVNGALSYQWSFPSSWTVVSGQGTTTLVVKVGASGVVSVKANNGCGDGPAVSKTVTVLTSALAAGAISGETKLCAANAEQVFSVAAVQGATAYQWAVPNDWVILSGQNTRSVRVKVGSAGVIRVKINSACGVGPEQTLAVTFSLQQPATPSAITFTGNGTNPCAGQGEIIYSVAAVTGADEYVWTVPSGWTINSGQGTREISVKPGRTTGQISVFTKNNCGQSAAVTLSVTPSDGIPTTPTTIIGEAAPCVGRQEVYAVKDSVKGYGYNWTLPNGWSFVKGQGSPKITVVVGTAAGSIKVRPNNSCGTSAEAAYSVAPNNGVPVFSSNITGPDALCANAGPNVQYTVAAASGATSYRWEVPAGWTIVSGQGSLSISVRPGSTAGAVRVSAVNSCGQSSSQQIAVAMSSNAPAKPGDISGSADICANATQTYSIAAVSGASEYVWEVPTGWSIISGQGSTSIVVKAGQSTAQVRVSAKNSCGTSAASFKEINMSLGAPAQVGPISGDKAFCVSDQARTYSVPEAAGTKDYIWTVPAGWSILSGQRSREIRVKPGNAGGYIKVVAGNYCSTTADSTLVSVSTTAEIALGAIKGEQNPCQEIGGIEYSVDPIAGVDKYTWSLPSDWSITSGQGTNKIVVRTGKASGNISVYASNACVTSKTVTFSAAPNLTGPVVPASIIGTASVCAGSQETYQVENPVAGITYRWELPAGWAVVSGSGSSSIVVKVGSTPGTISVKAENNCGVSEAKTKSVSISTGVPVLSAVKGAGAICEGSVQTYSIDPIAGYVSCQWSLPAGWTIVSGHNTLTIQVKAGANSGEVAVTAVNGCGASAKKALAVTVNPGTLAAPGAIAGEMVLCATSTQAKYSVSPVAGATGYEWKLPTGWTIVNGEGTSSITVKPGSAAGRVSVLAKNDCSRSNESGVDVQISNSVPDAVGEITGPAEVCSNTTVTYAIGAVTGAGSYEWTYPTNWEYVSGQGTTTITLKAVSTGTVRVVAKNACGNSSSAGTKQVQVVDGNLATPGAIQVNADHLTPCEGQNALVFNINPVAGASSYVWSFPADWKIQSGQGTTSITLTAGKLAGEVSVVAKNSCGTSAVQKVAVAPQLSKPEIAGEIVGSNAVCTNGGTVTYSISGVTGADVYKWTYPTDWTLVSGQGTTTLTVTPTSSGKLEFTATNSCGGIVSRSIDVIAVPTGPLPSMAIEGPKKFCLGNIAQEYKVASVAGVTYTWQVPTGWKVISGAGTNSVTLTAEKEGAVELKLTAVSPCGESKTSTVQVTVAPTLGDKPTIKDESTACIGYQFSVPSVPGVNYTWKIISGGSNYSIVSGQGTNLIKVKGPEDGRQVPGQVQLEISNNGCSILTDVYDIVPVPLAPKVEVPNTFSPNNDGKNDLWEIKHLLNYPANELVVINRWGSEVFRQRGYKNTWNGGGLAEGTYYYVLKVRLCEGEEVTLKGYVVLVR</sequence>
<organism evidence="2 3">
    <name type="scientific">Rufibacter roseus</name>
    <dbReference type="NCBI Taxonomy" id="1567108"/>
    <lineage>
        <taxon>Bacteria</taxon>
        <taxon>Pseudomonadati</taxon>
        <taxon>Bacteroidota</taxon>
        <taxon>Cytophagia</taxon>
        <taxon>Cytophagales</taxon>
        <taxon>Hymenobacteraceae</taxon>
        <taxon>Rufibacter</taxon>
    </lineage>
</organism>
<dbReference type="InterPro" id="IPR045829">
    <property type="entry name" value="PKD_6"/>
</dbReference>
<feature type="domain" description="PKD-like" evidence="1">
    <location>
        <begin position="682"/>
        <end position="761"/>
    </location>
</feature>
<feature type="domain" description="PKD-like" evidence="1">
    <location>
        <begin position="247"/>
        <end position="328"/>
    </location>
</feature>
<dbReference type="NCBIfam" id="TIGR04131">
    <property type="entry name" value="Bac_Flav_CTERM"/>
    <property type="match status" value="1"/>
</dbReference>
<feature type="domain" description="PKD-like" evidence="1">
    <location>
        <begin position="1806"/>
        <end position="1888"/>
    </location>
</feature>
<dbReference type="EMBL" id="JBHSYQ010000003">
    <property type="protein sequence ID" value="MFC6996366.1"/>
    <property type="molecule type" value="Genomic_DNA"/>
</dbReference>
<feature type="domain" description="PKD-like" evidence="1">
    <location>
        <begin position="1288"/>
        <end position="1366"/>
    </location>
</feature>
<evidence type="ECO:0000313" key="2">
    <source>
        <dbReference type="EMBL" id="MFC6996366.1"/>
    </source>
</evidence>